<dbReference type="STRING" id="1561998.A0A1I7UWZ6"/>
<dbReference type="FunFam" id="1.20.58.1070:FF:000009">
    <property type="entry name" value="Gem-associated protein 2"/>
    <property type="match status" value="1"/>
</dbReference>
<comment type="similarity">
    <text evidence="5 7">Belongs to the gemin-2 family.</text>
</comment>
<evidence type="ECO:0000256" key="5">
    <source>
        <dbReference type="ARBA" id="ARBA00025758"/>
    </source>
</evidence>
<evidence type="ECO:0000256" key="1">
    <source>
        <dbReference type="ARBA" id="ARBA00004496"/>
    </source>
</evidence>
<keyword evidence="4 7" id="KW-0508">mRNA splicing</keyword>
<accession>A0A1I7UWZ6</accession>
<evidence type="ECO:0000256" key="3">
    <source>
        <dbReference type="ARBA" id="ARBA00022664"/>
    </source>
</evidence>
<dbReference type="AlphaFoldDB" id="A0A1I7UWZ6"/>
<name>A0A1I7UWZ6_9PELO</name>
<dbReference type="GO" id="GO:0000245">
    <property type="term" value="P:spliceosomal complex assembly"/>
    <property type="evidence" value="ECO:0007669"/>
    <property type="project" value="UniProtKB-UniRule"/>
</dbReference>
<dbReference type="PANTHER" id="PTHR12794:SF0">
    <property type="entry name" value="GEM-ASSOCIATED PROTEIN 2"/>
    <property type="match status" value="1"/>
</dbReference>
<dbReference type="InterPro" id="IPR017364">
    <property type="entry name" value="GEMIN2"/>
</dbReference>
<evidence type="ECO:0000256" key="7">
    <source>
        <dbReference type="PIRNR" id="PIRNR038038"/>
    </source>
</evidence>
<dbReference type="InterPro" id="IPR035426">
    <property type="entry name" value="Gemin2/Brr1"/>
</dbReference>
<reference evidence="10" key="1">
    <citation type="submission" date="2016-11" db="UniProtKB">
        <authorList>
            <consortium name="WormBaseParasite"/>
        </authorList>
    </citation>
    <scope>IDENTIFICATION</scope>
</reference>
<evidence type="ECO:0000256" key="4">
    <source>
        <dbReference type="ARBA" id="ARBA00023187"/>
    </source>
</evidence>
<sequence>MDQEACLGLEDVEMEEEEGEGSMAMSAAAYFRQMKAERRATANVVRIKDQQKRSASPEAKKKKKQWLESVGYQKEDGIETPSTMIPSEEWRLEKCRQFGEFRTKTAQKIEKTPPMKIPELKSNDEDQWHEILLEKCLEQFQNVLENFPNHTGTPPAWQMVFAIPKKHLSQLIEYLIEWSSEEGLTRPIREWIFALLLVIDLPLVQDVVSALRTLLKNCRKLRSQLSPDRQSEADEYSLFIAIIGNFFGQKDLADS</sequence>
<dbReference type="GO" id="GO:0000387">
    <property type="term" value="P:spliceosomal snRNP assembly"/>
    <property type="evidence" value="ECO:0007669"/>
    <property type="project" value="UniProtKB-UniRule"/>
</dbReference>
<evidence type="ECO:0000256" key="2">
    <source>
        <dbReference type="ARBA" id="ARBA00022490"/>
    </source>
</evidence>
<protein>
    <recommendedName>
        <fullName evidence="6 7">Gem-associated protein 2</fullName>
    </recommendedName>
</protein>
<dbReference type="Gene3D" id="1.20.58.1070">
    <property type="match status" value="1"/>
</dbReference>
<keyword evidence="9" id="KW-1185">Reference proteome</keyword>
<feature type="region of interest" description="Disordered" evidence="8">
    <location>
        <begin position="47"/>
        <end position="66"/>
    </location>
</feature>
<dbReference type="PANTHER" id="PTHR12794">
    <property type="entry name" value="GEMIN2"/>
    <property type="match status" value="1"/>
</dbReference>
<evidence type="ECO:0000256" key="6">
    <source>
        <dbReference type="ARBA" id="ARBA00047179"/>
    </source>
</evidence>
<dbReference type="eggNOG" id="ENOG502QPK4">
    <property type="taxonomic scope" value="Eukaryota"/>
</dbReference>
<evidence type="ECO:0000313" key="9">
    <source>
        <dbReference type="Proteomes" id="UP000095282"/>
    </source>
</evidence>
<dbReference type="PIRSF" id="PIRSF038038">
    <property type="entry name" value="SMN_Gemin2"/>
    <property type="match status" value="1"/>
</dbReference>
<organism evidence="9 10">
    <name type="scientific">Caenorhabditis tropicalis</name>
    <dbReference type="NCBI Taxonomy" id="1561998"/>
    <lineage>
        <taxon>Eukaryota</taxon>
        <taxon>Metazoa</taxon>
        <taxon>Ecdysozoa</taxon>
        <taxon>Nematoda</taxon>
        <taxon>Chromadorea</taxon>
        <taxon>Rhabditida</taxon>
        <taxon>Rhabditina</taxon>
        <taxon>Rhabditomorpha</taxon>
        <taxon>Rhabditoidea</taxon>
        <taxon>Rhabditidae</taxon>
        <taxon>Peloderinae</taxon>
        <taxon>Caenorhabditis</taxon>
    </lineage>
</organism>
<keyword evidence="2 7" id="KW-0963">Cytoplasm</keyword>
<dbReference type="GO" id="GO:0032797">
    <property type="term" value="C:SMN complex"/>
    <property type="evidence" value="ECO:0007669"/>
    <property type="project" value="UniProtKB-UniRule"/>
</dbReference>
<dbReference type="Proteomes" id="UP000095282">
    <property type="component" value="Unplaced"/>
</dbReference>
<dbReference type="WBParaSite" id="Csp11.Scaffold630.g20174.t1">
    <property type="protein sequence ID" value="Csp11.Scaffold630.g20174.t1"/>
    <property type="gene ID" value="Csp11.Scaffold630.g20174"/>
</dbReference>
<comment type="function">
    <text evidence="7">The SMN complex catalyzes the assembly of small nuclear ribonucleoproteins (snRNPs), the building blocks of the spliceosome, and thereby plays an important role in the splicing of cellular pre-mRNAs.</text>
</comment>
<proteinExistence type="inferred from homology"/>
<dbReference type="GO" id="GO:0005681">
    <property type="term" value="C:spliceosomal complex"/>
    <property type="evidence" value="ECO:0007669"/>
    <property type="project" value="UniProtKB-UniRule"/>
</dbReference>
<evidence type="ECO:0000313" key="10">
    <source>
        <dbReference type="WBParaSite" id="Csp11.Scaffold630.g20174.t1"/>
    </source>
</evidence>
<feature type="region of interest" description="Disordered" evidence="8">
    <location>
        <begin position="1"/>
        <end position="23"/>
    </location>
</feature>
<dbReference type="Pfam" id="PF04938">
    <property type="entry name" value="SIP1"/>
    <property type="match status" value="1"/>
</dbReference>
<comment type="subunit">
    <text evidence="7">Part of the core SMN complex.</text>
</comment>
<comment type="subcellular location">
    <subcellularLocation>
        <location evidence="1">Cytoplasm</location>
    </subcellularLocation>
</comment>
<evidence type="ECO:0000256" key="8">
    <source>
        <dbReference type="SAM" id="MobiDB-lite"/>
    </source>
</evidence>
<feature type="compositionally biased region" description="Acidic residues" evidence="8">
    <location>
        <begin position="10"/>
        <end position="20"/>
    </location>
</feature>
<keyword evidence="3 7" id="KW-0507">mRNA processing</keyword>